<dbReference type="EMBL" id="LCTW02000210">
    <property type="protein sequence ID" value="KXX76459.1"/>
    <property type="molecule type" value="Genomic_DNA"/>
</dbReference>
<protein>
    <submittedName>
        <fullName evidence="2">Uncharacterized protein</fullName>
    </submittedName>
</protein>
<evidence type="ECO:0000313" key="3">
    <source>
        <dbReference type="Proteomes" id="UP000078237"/>
    </source>
</evidence>
<dbReference type="OrthoDB" id="5245631at2759"/>
<feature type="compositionally biased region" description="Basic and acidic residues" evidence="1">
    <location>
        <begin position="270"/>
        <end position="282"/>
    </location>
</feature>
<dbReference type="InterPro" id="IPR013268">
    <property type="entry name" value="UTP16"/>
</dbReference>
<dbReference type="AlphaFoldDB" id="A0A175VZ26"/>
<feature type="compositionally biased region" description="Basic and acidic residues" evidence="1">
    <location>
        <begin position="360"/>
        <end position="372"/>
    </location>
</feature>
<feature type="region of interest" description="Disordered" evidence="1">
    <location>
        <begin position="349"/>
        <end position="383"/>
    </location>
</feature>
<gene>
    <name evidence="2" type="ORF">MMYC01_206676</name>
</gene>
<evidence type="ECO:0000256" key="1">
    <source>
        <dbReference type="SAM" id="MobiDB-lite"/>
    </source>
</evidence>
<comment type="caution">
    <text evidence="2">The sequence shown here is derived from an EMBL/GenBank/DDBJ whole genome shotgun (WGS) entry which is preliminary data.</text>
</comment>
<dbReference type="Pfam" id="PF08297">
    <property type="entry name" value="U3_snoRNA_assoc"/>
    <property type="match status" value="1"/>
</dbReference>
<organism evidence="2 3">
    <name type="scientific">Madurella mycetomatis</name>
    <dbReference type="NCBI Taxonomy" id="100816"/>
    <lineage>
        <taxon>Eukaryota</taxon>
        <taxon>Fungi</taxon>
        <taxon>Dikarya</taxon>
        <taxon>Ascomycota</taxon>
        <taxon>Pezizomycotina</taxon>
        <taxon>Sordariomycetes</taxon>
        <taxon>Sordariomycetidae</taxon>
        <taxon>Sordariales</taxon>
        <taxon>Sordariales incertae sedis</taxon>
        <taxon>Madurella</taxon>
    </lineage>
</organism>
<name>A0A175VZ26_9PEZI</name>
<feature type="compositionally biased region" description="Acidic residues" evidence="1">
    <location>
        <begin position="183"/>
        <end position="197"/>
    </location>
</feature>
<feature type="region of interest" description="Disordered" evidence="1">
    <location>
        <begin position="1"/>
        <end position="334"/>
    </location>
</feature>
<dbReference type="Proteomes" id="UP000078237">
    <property type="component" value="Unassembled WGS sequence"/>
</dbReference>
<dbReference type="GO" id="GO:0006364">
    <property type="term" value="P:rRNA processing"/>
    <property type="evidence" value="ECO:0007669"/>
    <property type="project" value="InterPro"/>
</dbReference>
<accession>A0A175VZ26</accession>
<dbReference type="STRING" id="100816.A0A175VZ26"/>
<proteinExistence type="predicted"/>
<keyword evidence="3" id="KW-1185">Reference proteome</keyword>
<reference evidence="2 3" key="1">
    <citation type="journal article" date="2016" name="Genome Announc.">
        <title>Genome Sequence of Madurella mycetomatis mm55, Isolated from a Human Mycetoma Case in Sudan.</title>
        <authorList>
            <person name="Smit S."/>
            <person name="Derks M.F."/>
            <person name="Bervoets S."/>
            <person name="Fahal A."/>
            <person name="van Leeuwen W."/>
            <person name="van Belkum A."/>
            <person name="van de Sande W.W."/>
        </authorList>
    </citation>
    <scope>NUCLEOTIDE SEQUENCE [LARGE SCALE GENOMIC DNA]</scope>
    <source>
        <strain evidence="3">mm55</strain>
    </source>
</reference>
<dbReference type="GO" id="GO:0030515">
    <property type="term" value="F:snoRNA binding"/>
    <property type="evidence" value="ECO:0007669"/>
    <property type="project" value="InterPro"/>
</dbReference>
<feature type="compositionally biased region" description="Basic and acidic residues" evidence="1">
    <location>
        <begin position="134"/>
        <end position="163"/>
    </location>
</feature>
<dbReference type="VEuPathDB" id="FungiDB:MMYC01_206676"/>
<evidence type="ECO:0000313" key="2">
    <source>
        <dbReference type="EMBL" id="KXX76459.1"/>
    </source>
</evidence>
<feature type="compositionally biased region" description="Low complexity" evidence="1">
    <location>
        <begin position="198"/>
        <end position="227"/>
    </location>
</feature>
<feature type="compositionally biased region" description="Basic and acidic residues" evidence="1">
    <location>
        <begin position="233"/>
        <end position="254"/>
    </location>
</feature>
<sequence>MASERSPQKPSQKTERAAHVIELSSDSEPDVHQTEDEVDDVPEEVTASPVINDQPLLRAAGIRYQADTVEEEPEEDSNRSPSNAKLAVRVKDTGSAKHRHVSIEIPLPTSSELRRGEAEASVSATGNQDGNDEDVFKTPMEKRQHITFDDSEHEEFITPKEDPSANPLESSIARQTKAKIEADGDEEEEEESDDDAPPEAVSTRAAEAQTLKAAEAAAKAAEQQAAAAKRKRQERDAFFRQQAEERKRAQRPAESEDEADGASPSAQEAILEHPEKRKREVMKLLPLELLESDDERDTPQRSSPAVDGKHKRRKLAGAEQSLLREPQLPRDQRVGSTVFRVVAGNGNTKLAPKVKQQSRNMKETLLRRDRVAQPRGGFFVKKR</sequence>